<name>A0A7R9K8A5_TIMGE</name>
<accession>A0A7R9K8A5</accession>
<dbReference type="AlphaFoldDB" id="A0A7R9K8A5"/>
<proteinExistence type="predicted"/>
<organism evidence="1">
    <name type="scientific">Timema genevievae</name>
    <name type="common">Walking stick</name>
    <dbReference type="NCBI Taxonomy" id="629358"/>
    <lineage>
        <taxon>Eukaryota</taxon>
        <taxon>Metazoa</taxon>
        <taxon>Ecdysozoa</taxon>
        <taxon>Arthropoda</taxon>
        <taxon>Hexapoda</taxon>
        <taxon>Insecta</taxon>
        <taxon>Pterygota</taxon>
        <taxon>Neoptera</taxon>
        <taxon>Polyneoptera</taxon>
        <taxon>Phasmatodea</taxon>
        <taxon>Timematodea</taxon>
        <taxon>Timematoidea</taxon>
        <taxon>Timematidae</taxon>
        <taxon>Timema</taxon>
    </lineage>
</organism>
<sequence length="147" mass="16025">MIQNLLNKRLLKVPHKQAPSQGTGVTGTGTCPRMAPQLRVGLPVPPKGGLPARRVTCTLGVQHQAPLPLLDQDLPLLVRRLQPRLVEVTMVDMVPTVMDRTLEAMEPGGAMEEMLAIKLVPATLLIHLCQVGRGLTLKNGPRRDRLT</sequence>
<dbReference type="EMBL" id="OE846267">
    <property type="protein sequence ID" value="CAD7609363.1"/>
    <property type="molecule type" value="Genomic_DNA"/>
</dbReference>
<gene>
    <name evidence="1" type="ORF">TGEB3V08_LOCUS10533</name>
</gene>
<protein>
    <submittedName>
        <fullName evidence="1">Uncharacterized protein</fullName>
    </submittedName>
</protein>
<evidence type="ECO:0000313" key="1">
    <source>
        <dbReference type="EMBL" id="CAD7609363.1"/>
    </source>
</evidence>
<reference evidence="1" key="1">
    <citation type="submission" date="2020-11" db="EMBL/GenBank/DDBJ databases">
        <authorList>
            <person name="Tran Van P."/>
        </authorList>
    </citation>
    <scope>NUCLEOTIDE SEQUENCE</scope>
</reference>